<dbReference type="Gene3D" id="2.40.10.410">
    <property type="entry name" value="FlgT, C-terminal domain"/>
    <property type="match status" value="1"/>
</dbReference>
<proteinExistence type="predicted"/>
<accession>A0A222G3R2</accession>
<dbReference type="InterPro" id="IPR038180">
    <property type="entry name" value="FlgT_N_sf"/>
</dbReference>
<evidence type="ECO:0000313" key="4">
    <source>
        <dbReference type="EMBL" id="ASP46558.1"/>
    </source>
</evidence>
<gene>
    <name evidence="4" type="ORF">B5D82_01450</name>
</gene>
<name>A0A222G3R2_9GAMM</name>
<keyword evidence="5" id="KW-1185">Reference proteome</keyword>
<dbReference type="Pfam" id="PF16538">
    <property type="entry name" value="FlgT_C"/>
    <property type="match status" value="1"/>
</dbReference>
<sequence length="387" mass="43861">MRLSLIGLCFALYSSVSVGQWYESQGVASIINGDNKTAKAQAMQNALKKALLVAGASVSSIQQVVNGLLTQDEISIRASGSVNSLELISENYNDDFVTVTIRADIFPQEKKCFAADYKKSLLLTRSNILHREQANIGNIYAIDRTLIKKLADKIQQQGIYLDTKLALQTKTEFSRYNQSLQTQSLKNLAMSLANMSDSQYVLFSEIQDLSMANDENNDWQFWQKNIYQRQFNISLYIHDGTTGERILDKHYQSSAPWEFDERKQIDVTSHNFWQSEYGKKINLSLDDMVRDIDENMMCQPTQGRIVQVQGNTITFNLGKRHGVQVGDEFSLLHFNNFVSDDKRSYAGFNISPYKVIVTSVSQDSAHATTAEQHVLDNIQINDLAVRY</sequence>
<dbReference type="EMBL" id="CP020465">
    <property type="protein sequence ID" value="ASP46558.1"/>
    <property type="molecule type" value="Genomic_DNA"/>
</dbReference>
<dbReference type="Pfam" id="PF16548">
    <property type="entry name" value="FlgT_N"/>
    <property type="match status" value="1"/>
</dbReference>
<evidence type="ECO:0000259" key="3">
    <source>
        <dbReference type="Pfam" id="PF16548"/>
    </source>
</evidence>
<feature type="domain" description="Flagellar assembly protein T N-terminal" evidence="3">
    <location>
        <begin position="20"/>
        <end position="107"/>
    </location>
</feature>
<dbReference type="RefSeq" id="WP_081148639.1">
    <property type="nucleotide sequence ID" value="NZ_CP020465.1"/>
</dbReference>
<dbReference type="InterPro" id="IPR038165">
    <property type="entry name" value="FlgT_C_sf"/>
</dbReference>
<evidence type="ECO:0000259" key="1">
    <source>
        <dbReference type="Pfam" id="PF16538"/>
    </source>
</evidence>
<dbReference type="InterPro" id="IPR032386">
    <property type="entry name" value="FlgT_M"/>
</dbReference>
<evidence type="ECO:0008006" key="6">
    <source>
        <dbReference type="Google" id="ProtNLM"/>
    </source>
</evidence>
<reference evidence="4 5" key="1">
    <citation type="submission" date="2017-08" db="EMBL/GenBank/DDBJ databases">
        <title>Complete genome of Colwellia sp. NB097-1, a psychrophile bacterium ioslated from Bering Sea.</title>
        <authorList>
            <person name="Chen X."/>
        </authorList>
    </citation>
    <scope>NUCLEOTIDE SEQUENCE [LARGE SCALE GENOMIC DNA]</scope>
    <source>
        <strain evidence="4 5">NB097-1</strain>
    </source>
</reference>
<dbReference type="OrthoDB" id="8778507at2"/>
<evidence type="ECO:0000313" key="5">
    <source>
        <dbReference type="Proteomes" id="UP000202259"/>
    </source>
</evidence>
<dbReference type="InterPro" id="IPR032388">
    <property type="entry name" value="FlgT_C"/>
</dbReference>
<dbReference type="KEGG" id="cber:B5D82_01450"/>
<dbReference type="Proteomes" id="UP000202259">
    <property type="component" value="Chromosome"/>
</dbReference>
<dbReference type="Gene3D" id="3.40.50.10610">
    <property type="entry name" value="ABC-type transport auxiliary lipoprotein component"/>
    <property type="match status" value="1"/>
</dbReference>
<dbReference type="Pfam" id="PF16539">
    <property type="entry name" value="FlgT_M"/>
    <property type="match status" value="1"/>
</dbReference>
<evidence type="ECO:0000259" key="2">
    <source>
        <dbReference type="Pfam" id="PF16539"/>
    </source>
</evidence>
<dbReference type="Gene3D" id="3.30.1660.40">
    <property type="entry name" value="FlgT, N-terminal domain"/>
    <property type="match status" value="1"/>
</dbReference>
<feature type="domain" description="Flagellar assembly protein T middle" evidence="2">
    <location>
        <begin position="111"/>
        <end position="267"/>
    </location>
</feature>
<organism evidence="4 5">
    <name type="scientific">Cognaticolwellia beringensis</name>
    <dbReference type="NCBI Taxonomy" id="1967665"/>
    <lineage>
        <taxon>Bacteria</taxon>
        <taxon>Pseudomonadati</taxon>
        <taxon>Pseudomonadota</taxon>
        <taxon>Gammaproteobacteria</taxon>
        <taxon>Alteromonadales</taxon>
        <taxon>Colwelliaceae</taxon>
        <taxon>Cognaticolwellia</taxon>
    </lineage>
</organism>
<feature type="domain" description="Flagellar assembly protein T C-terminal" evidence="1">
    <location>
        <begin position="310"/>
        <end position="386"/>
    </location>
</feature>
<dbReference type="AlphaFoldDB" id="A0A222G3R2"/>
<protein>
    <recommendedName>
        <fullName evidence="6">Flagellar biosynthesis protein FlgT</fullName>
    </recommendedName>
</protein>
<dbReference type="InterPro" id="IPR032370">
    <property type="entry name" value="FlgT_N"/>
</dbReference>